<dbReference type="Gene3D" id="3.40.50.410">
    <property type="entry name" value="von Willebrand factor, type A domain"/>
    <property type="match status" value="1"/>
</dbReference>
<dbReference type="GO" id="GO:0006289">
    <property type="term" value="P:nucleotide-excision repair"/>
    <property type="evidence" value="ECO:0007669"/>
    <property type="project" value="InterPro"/>
</dbReference>
<dbReference type="NCBIfam" id="TIGR00622">
    <property type="entry name" value="ssl1"/>
    <property type="match status" value="1"/>
</dbReference>
<dbReference type="GO" id="GO:0006351">
    <property type="term" value="P:DNA-templated transcription"/>
    <property type="evidence" value="ECO:0007669"/>
    <property type="project" value="InterPro"/>
</dbReference>
<keyword evidence="8" id="KW-0804">Transcription</keyword>
<dbReference type="Proteomes" id="UP001233999">
    <property type="component" value="Unassembled WGS sequence"/>
</dbReference>
<feature type="domain" description="C2H2-type" evidence="13">
    <location>
        <begin position="375"/>
        <end position="398"/>
    </location>
</feature>
<evidence type="ECO:0008006" key="17">
    <source>
        <dbReference type="Google" id="ProtNLM"/>
    </source>
</evidence>
<evidence type="ECO:0000256" key="2">
    <source>
        <dbReference type="ARBA" id="ARBA00006092"/>
    </source>
</evidence>
<evidence type="ECO:0000256" key="12">
    <source>
        <dbReference type="PROSITE-ProRule" id="PRU00042"/>
    </source>
</evidence>
<evidence type="ECO:0000256" key="4">
    <source>
        <dbReference type="ARBA" id="ARBA00022763"/>
    </source>
</evidence>
<evidence type="ECO:0000256" key="5">
    <source>
        <dbReference type="ARBA" id="ARBA00022771"/>
    </source>
</evidence>
<dbReference type="PANTHER" id="PTHR12695:SF2">
    <property type="entry name" value="GENERAL TRANSCRIPTION FACTOR IIH SUBUNIT 2-RELATED"/>
    <property type="match status" value="1"/>
</dbReference>
<evidence type="ECO:0000256" key="10">
    <source>
        <dbReference type="ARBA" id="ARBA00023242"/>
    </source>
</evidence>
<evidence type="ECO:0000256" key="9">
    <source>
        <dbReference type="ARBA" id="ARBA00023204"/>
    </source>
</evidence>
<dbReference type="InterPro" id="IPR007198">
    <property type="entry name" value="Ssl1-like"/>
</dbReference>
<dbReference type="InterPro" id="IPR004595">
    <property type="entry name" value="TFIIH_C1-like_dom"/>
</dbReference>
<accession>A0AAD8EFX4</accession>
<keyword evidence="4" id="KW-0227">DNA damage</keyword>
<dbReference type="SUPFAM" id="SSF57889">
    <property type="entry name" value="Cysteine-rich domain"/>
    <property type="match status" value="1"/>
</dbReference>
<dbReference type="InterPro" id="IPR046349">
    <property type="entry name" value="C1-like_sf"/>
</dbReference>
<dbReference type="PANTHER" id="PTHR12695">
    <property type="entry name" value="GENERAL TRANSCRIPTION FACTOR IIH SUBUNIT 2"/>
    <property type="match status" value="1"/>
</dbReference>
<dbReference type="PROSITE" id="PS50157">
    <property type="entry name" value="ZINC_FINGER_C2H2_2"/>
    <property type="match status" value="1"/>
</dbReference>
<keyword evidence="9" id="KW-0234">DNA repair</keyword>
<dbReference type="GO" id="GO:0005675">
    <property type="term" value="C:transcription factor TFIIH holo complex"/>
    <property type="evidence" value="ECO:0007669"/>
    <property type="project" value="TreeGrafter"/>
</dbReference>
<evidence type="ECO:0000256" key="11">
    <source>
        <dbReference type="PIRSR" id="PIRSR015919-1"/>
    </source>
</evidence>
<keyword evidence="3" id="KW-0479">Metal-binding</keyword>
<evidence type="ECO:0000256" key="6">
    <source>
        <dbReference type="ARBA" id="ARBA00022833"/>
    </source>
</evidence>
<dbReference type="InterPro" id="IPR013087">
    <property type="entry name" value="Znf_C2H2_type"/>
</dbReference>
<keyword evidence="7" id="KW-0805">Transcription regulation</keyword>
<evidence type="ECO:0000259" key="14">
    <source>
        <dbReference type="PROSITE" id="PS50234"/>
    </source>
</evidence>
<gene>
    <name evidence="15" type="ORF">L9F63_018401</name>
</gene>
<feature type="domain" description="VWFA" evidence="14">
    <location>
        <begin position="61"/>
        <end position="225"/>
    </location>
</feature>
<feature type="zinc finger region" description="C4-type" evidence="11">
    <location>
        <begin position="305"/>
        <end position="322"/>
    </location>
</feature>
<comment type="subcellular location">
    <subcellularLocation>
        <location evidence="1">Nucleus</location>
    </subcellularLocation>
</comment>
<dbReference type="InterPro" id="IPR002035">
    <property type="entry name" value="VWF_A"/>
</dbReference>
<evidence type="ECO:0000256" key="7">
    <source>
        <dbReference type="ARBA" id="ARBA00023015"/>
    </source>
</evidence>
<comment type="caution">
    <text evidence="15">The sequence shown here is derived from an EMBL/GenBank/DDBJ whole genome shotgun (WGS) entry which is preliminary data.</text>
</comment>
<reference evidence="15" key="1">
    <citation type="journal article" date="2023" name="IScience">
        <title>Live-bearing cockroach genome reveals convergent evolutionary mechanisms linked to viviparity in insects and beyond.</title>
        <authorList>
            <person name="Fouks B."/>
            <person name="Harrison M.C."/>
            <person name="Mikhailova A.A."/>
            <person name="Marchal E."/>
            <person name="English S."/>
            <person name="Carruthers M."/>
            <person name="Jennings E.C."/>
            <person name="Chiamaka E.L."/>
            <person name="Frigard R.A."/>
            <person name="Pippel M."/>
            <person name="Attardo G.M."/>
            <person name="Benoit J.B."/>
            <person name="Bornberg-Bauer E."/>
            <person name="Tobe S.S."/>
        </authorList>
    </citation>
    <scope>NUCLEOTIDE SEQUENCE</scope>
    <source>
        <strain evidence="15">Stay&amp;Tobe</strain>
    </source>
</reference>
<evidence type="ECO:0000256" key="1">
    <source>
        <dbReference type="ARBA" id="ARBA00004123"/>
    </source>
</evidence>
<dbReference type="Pfam" id="PF07975">
    <property type="entry name" value="C1_4"/>
    <property type="match status" value="1"/>
</dbReference>
<keyword evidence="10" id="KW-0539">Nucleus</keyword>
<dbReference type="GO" id="GO:0006357">
    <property type="term" value="P:regulation of transcription by RNA polymerase II"/>
    <property type="evidence" value="ECO:0007669"/>
    <property type="project" value="TreeGrafter"/>
</dbReference>
<dbReference type="PROSITE" id="PS00028">
    <property type="entry name" value="ZINC_FINGER_C2H2_1"/>
    <property type="match status" value="1"/>
</dbReference>
<dbReference type="PROSITE" id="PS50234">
    <property type="entry name" value="VWFA"/>
    <property type="match status" value="1"/>
</dbReference>
<dbReference type="Pfam" id="PF04056">
    <property type="entry name" value="Ssl1"/>
    <property type="match status" value="1"/>
</dbReference>
<dbReference type="SMART" id="SM01047">
    <property type="entry name" value="C1_4"/>
    <property type="match status" value="1"/>
</dbReference>
<protein>
    <recommendedName>
        <fullName evidence="17">General transcription factor IIH subunit</fullName>
    </recommendedName>
</protein>
<dbReference type="FunFam" id="3.40.50.410:FF:000015">
    <property type="entry name" value="General transcription factor IIH subunit 2"/>
    <property type="match status" value="1"/>
</dbReference>
<keyword evidence="6" id="KW-0862">Zinc</keyword>
<evidence type="ECO:0000256" key="8">
    <source>
        <dbReference type="ARBA" id="ARBA00023163"/>
    </source>
</evidence>
<dbReference type="SUPFAM" id="SSF53300">
    <property type="entry name" value="vWA-like"/>
    <property type="match status" value="1"/>
</dbReference>
<dbReference type="InterPro" id="IPR013083">
    <property type="entry name" value="Znf_RING/FYVE/PHD"/>
</dbReference>
<proteinExistence type="inferred from homology"/>
<evidence type="ECO:0000256" key="3">
    <source>
        <dbReference type="ARBA" id="ARBA00022723"/>
    </source>
</evidence>
<evidence type="ECO:0000313" key="16">
    <source>
        <dbReference type="Proteomes" id="UP001233999"/>
    </source>
</evidence>
<dbReference type="Gene3D" id="3.30.40.10">
    <property type="entry name" value="Zinc/RING finger domain, C3HC4 (zinc finger)"/>
    <property type="match status" value="1"/>
</dbReference>
<sequence>MAEEEDGKEYRWETGYEKTWEAIKEDDEGLLEGSVAEIIQRAKRKRQAERHGNTRLGMMRHIYLVIDNSECMNNQDLKPTRQLCNSKNLINFNLFHYYLQLLEGFIDEFFDQNPISQMGIIITKNKRAERISELAGNSRKHIKAVQQLNQIPCSGEPSLQNALELALRSLKMLPSHASREILILMGSLTTCDPGDISVTIQNLKSQGVRCSVIALAAEVHVCRRLCRETGGLFGVILDDCHYKDQLLQHVDPPPAATFLDSSLIKMGFPHHNILEGKEASLTMCMCHVDAPDGEDSKLKSGGYFCPQCYSKYCELPVECKACGLTLVSAPHLARSYHHLFPVENFIELEYKDVKEANELCYACQKKFADIDKHVYECGKCSRIFCLDCDLFIHDSLHTCPGCATNPTTLQDILTSAPS</sequence>
<dbReference type="GO" id="GO:0000439">
    <property type="term" value="C:transcription factor TFIIH core complex"/>
    <property type="evidence" value="ECO:0007669"/>
    <property type="project" value="InterPro"/>
</dbReference>
<reference evidence="15" key="2">
    <citation type="submission" date="2023-05" db="EMBL/GenBank/DDBJ databases">
        <authorList>
            <person name="Fouks B."/>
        </authorList>
    </citation>
    <scope>NUCLEOTIDE SEQUENCE</scope>
    <source>
        <strain evidence="15">Stay&amp;Tobe</strain>
        <tissue evidence="15">Testes</tissue>
    </source>
</reference>
<dbReference type="InterPro" id="IPR036465">
    <property type="entry name" value="vWFA_dom_sf"/>
</dbReference>
<organism evidence="15 16">
    <name type="scientific">Diploptera punctata</name>
    <name type="common">Pacific beetle cockroach</name>
    <dbReference type="NCBI Taxonomy" id="6984"/>
    <lineage>
        <taxon>Eukaryota</taxon>
        <taxon>Metazoa</taxon>
        <taxon>Ecdysozoa</taxon>
        <taxon>Arthropoda</taxon>
        <taxon>Hexapoda</taxon>
        <taxon>Insecta</taxon>
        <taxon>Pterygota</taxon>
        <taxon>Neoptera</taxon>
        <taxon>Polyneoptera</taxon>
        <taxon>Dictyoptera</taxon>
        <taxon>Blattodea</taxon>
        <taxon>Blaberoidea</taxon>
        <taxon>Blaberidae</taxon>
        <taxon>Diplopterinae</taxon>
        <taxon>Diploptera</taxon>
    </lineage>
</organism>
<dbReference type="CDD" id="cd01453">
    <property type="entry name" value="vWA_transcription_factor_IIH_type"/>
    <property type="match status" value="1"/>
</dbReference>
<keyword evidence="16" id="KW-1185">Reference proteome</keyword>
<feature type="non-terminal residue" evidence="15">
    <location>
        <position position="418"/>
    </location>
</feature>
<dbReference type="EMBL" id="JASPKZ010005701">
    <property type="protein sequence ID" value="KAJ9588237.1"/>
    <property type="molecule type" value="Genomic_DNA"/>
</dbReference>
<dbReference type="InterPro" id="IPR012170">
    <property type="entry name" value="TFIIH_SSL1/p44"/>
</dbReference>
<keyword evidence="5 12" id="KW-0863">Zinc-finger</keyword>
<dbReference type="GO" id="GO:0008270">
    <property type="term" value="F:zinc ion binding"/>
    <property type="evidence" value="ECO:0007669"/>
    <property type="project" value="UniProtKB-KW"/>
</dbReference>
<evidence type="ECO:0000259" key="13">
    <source>
        <dbReference type="PROSITE" id="PS50157"/>
    </source>
</evidence>
<dbReference type="PIRSF" id="PIRSF015919">
    <property type="entry name" value="TFIIH_SSL1"/>
    <property type="match status" value="1"/>
</dbReference>
<name>A0AAD8EFX4_DIPPU</name>
<evidence type="ECO:0000313" key="15">
    <source>
        <dbReference type="EMBL" id="KAJ9588237.1"/>
    </source>
</evidence>
<comment type="similarity">
    <text evidence="2">Belongs to the GTF2H2 family.</text>
</comment>
<dbReference type="AlphaFoldDB" id="A0AAD8EFX4"/>
<dbReference type="SMART" id="SM00327">
    <property type="entry name" value="VWA"/>
    <property type="match status" value="1"/>
</dbReference>